<evidence type="ECO:0000256" key="2">
    <source>
        <dbReference type="ARBA" id="ARBA00008707"/>
    </source>
</evidence>
<evidence type="ECO:0000313" key="8">
    <source>
        <dbReference type="Proteomes" id="UP000501690"/>
    </source>
</evidence>
<gene>
    <name evidence="7" type="ORF">DEO72_LG7g2624</name>
</gene>
<dbReference type="Proteomes" id="UP000501690">
    <property type="component" value="Linkage Group LG7"/>
</dbReference>
<feature type="transmembrane region" description="Helical" evidence="6">
    <location>
        <begin position="45"/>
        <end position="62"/>
    </location>
</feature>
<evidence type="ECO:0000256" key="4">
    <source>
        <dbReference type="ARBA" id="ARBA00022989"/>
    </source>
</evidence>
<evidence type="ECO:0000313" key="7">
    <source>
        <dbReference type="EMBL" id="QCE01328.1"/>
    </source>
</evidence>
<dbReference type="InterPro" id="IPR007770">
    <property type="entry name" value="DMP"/>
</dbReference>
<reference evidence="7 8" key="1">
    <citation type="submission" date="2019-04" db="EMBL/GenBank/DDBJ databases">
        <title>An improved genome assembly and genetic linkage map for asparagus bean, Vigna unguiculata ssp. sesquipedialis.</title>
        <authorList>
            <person name="Xia Q."/>
            <person name="Zhang R."/>
            <person name="Dong Y."/>
        </authorList>
    </citation>
    <scope>NUCLEOTIDE SEQUENCE [LARGE SCALE GENOMIC DNA]</scope>
    <source>
        <tissue evidence="7">Leaf</tissue>
    </source>
</reference>
<keyword evidence="3 6" id="KW-0812">Transmembrane</keyword>
<feature type="transmembrane region" description="Helical" evidence="6">
    <location>
        <begin position="213"/>
        <end position="232"/>
    </location>
</feature>
<dbReference type="EMBL" id="CP039351">
    <property type="protein sequence ID" value="QCE01328.1"/>
    <property type="molecule type" value="Genomic_DNA"/>
</dbReference>
<keyword evidence="8" id="KW-1185">Reference proteome</keyword>
<evidence type="ECO:0000256" key="1">
    <source>
        <dbReference type="ARBA" id="ARBA00004141"/>
    </source>
</evidence>
<keyword evidence="5 6" id="KW-0472">Membrane</keyword>
<proteinExistence type="inferred from homology"/>
<evidence type="ECO:0000256" key="3">
    <source>
        <dbReference type="ARBA" id="ARBA00022692"/>
    </source>
</evidence>
<dbReference type="PANTHER" id="PTHR31621">
    <property type="entry name" value="PROTEIN DMP3"/>
    <property type="match status" value="1"/>
</dbReference>
<dbReference type="GO" id="GO:0016020">
    <property type="term" value="C:membrane"/>
    <property type="evidence" value="ECO:0007669"/>
    <property type="project" value="UniProtKB-SubCell"/>
</dbReference>
<name>A0A4D6MK15_VIGUN</name>
<dbReference type="GO" id="GO:0010256">
    <property type="term" value="P:endomembrane system organization"/>
    <property type="evidence" value="ECO:0007669"/>
    <property type="project" value="TreeGrafter"/>
</dbReference>
<comment type="similarity">
    <text evidence="2">Belongs to the plant DMP1 protein family.</text>
</comment>
<accession>A0A4D6MK15</accession>
<comment type="subcellular location">
    <subcellularLocation>
        <location evidence="1">Membrane</location>
        <topology evidence="1">Multi-pass membrane protein</topology>
    </subcellularLocation>
</comment>
<keyword evidence="4 6" id="KW-1133">Transmembrane helix</keyword>
<dbReference type="Pfam" id="PF05078">
    <property type="entry name" value="DUF679"/>
    <property type="match status" value="2"/>
</dbReference>
<sequence length="284" mass="31470">MDVHVSNLQNLQPLLENVVAEKTPKTPAQKTMRKAFKGTAHLSKLLPTGTVLIFQTLSPLFTHQGQCKTVSNKVMTIVLLSLCSISCFVLSFTDSFRDERGKVRYGVASANGIWVMDALVKLPAEEAQKYRLRFIDFLHAFMSILVFLAIALFDGSVVSCFAPKPSEETKELLMILPVGIGTVCSLFFVAFPTQRHGIGFPLSQEAQKYRLRFIDFLHAFMSILVFLAIALFDGSVVSCFAPKPSEETKELLMILPVGIGTVCSLFFVAFPTQRHGIGFPLSRN</sequence>
<dbReference type="PANTHER" id="PTHR31621:SF6">
    <property type="entry name" value="PROTEIN DMP7"/>
    <property type="match status" value="1"/>
</dbReference>
<feature type="transmembrane region" description="Helical" evidence="6">
    <location>
        <begin position="134"/>
        <end position="153"/>
    </location>
</feature>
<feature type="transmembrane region" description="Helical" evidence="6">
    <location>
        <begin position="173"/>
        <end position="192"/>
    </location>
</feature>
<protein>
    <submittedName>
        <fullName evidence="7">Uncharacterized protein</fullName>
    </submittedName>
</protein>
<feature type="transmembrane region" description="Helical" evidence="6">
    <location>
        <begin position="252"/>
        <end position="270"/>
    </location>
</feature>
<evidence type="ECO:0000256" key="6">
    <source>
        <dbReference type="SAM" id="Phobius"/>
    </source>
</evidence>
<feature type="transmembrane region" description="Helical" evidence="6">
    <location>
        <begin position="74"/>
        <end position="93"/>
    </location>
</feature>
<organism evidence="7 8">
    <name type="scientific">Vigna unguiculata</name>
    <name type="common">Cowpea</name>
    <dbReference type="NCBI Taxonomy" id="3917"/>
    <lineage>
        <taxon>Eukaryota</taxon>
        <taxon>Viridiplantae</taxon>
        <taxon>Streptophyta</taxon>
        <taxon>Embryophyta</taxon>
        <taxon>Tracheophyta</taxon>
        <taxon>Spermatophyta</taxon>
        <taxon>Magnoliopsida</taxon>
        <taxon>eudicotyledons</taxon>
        <taxon>Gunneridae</taxon>
        <taxon>Pentapetalae</taxon>
        <taxon>rosids</taxon>
        <taxon>fabids</taxon>
        <taxon>Fabales</taxon>
        <taxon>Fabaceae</taxon>
        <taxon>Papilionoideae</taxon>
        <taxon>50 kb inversion clade</taxon>
        <taxon>NPAAA clade</taxon>
        <taxon>indigoferoid/millettioid clade</taxon>
        <taxon>Phaseoleae</taxon>
        <taxon>Vigna</taxon>
    </lineage>
</organism>
<evidence type="ECO:0000256" key="5">
    <source>
        <dbReference type="ARBA" id="ARBA00023136"/>
    </source>
</evidence>
<dbReference type="GO" id="GO:0005737">
    <property type="term" value="C:cytoplasm"/>
    <property type="evidence" value="ECO:0007669"/>
    <property type="project" value="UniProtKB-ARBA"/>
</dbReference>
<dbReference type="AlphaFoldDB" id="A0A4D6MK15"/>